<proteinExistence type="predicted"/>
<feature type="compositionally biased region" description="Basic and acidic residues" evidence="1">
    <location>
        <begin position="22"/>
        <end position="32"/>
    </location>
</feature>
<feature type="compositionally biased region" description="Basic and acidic residues" evidence="1">
    <location>
        <begin position="41"/>
        <end position="51"/>
    </location>
</feature>
<comment type="caution">
    <text evidence="2">The sequence shown here is derived from an EMBL/GenBank/DDBJ whole genome shotgun (WGS) entry which is preliminary data.</text>
</comment>
<feature type="region of interest" description="Disordered" evidence="1">
    <location>
        <begin position="22"/>
        <end position="56"/>
    </location>
</feature>
<organism evidence="2 3">
    <name type="scientific">Gigaspora margarita</name>
    <dbReference type="NCBI Taxonomy" id="4874"/>
    <lineage>
        <taxon>Eukaryota</taxon>
        <taxon>Fungi</taxon>
        <taxon>Fungi incertae sedis</taxon>
        <taxon>Mucoromycota</taxon>
        <taxon>Glomeromycotina</taxon>
        <taxon>Glomeromycetes</taxon>
        <taxon>Diversisporales</taxon>
        <taxon>Gigasporaceae</taxon>
        <taxon>Gigaspora</taxon>
    </lineage>
</organism>
<evidence type="ECO:0000256" key="1">
    <source>
        <dbReference type="SAM" id="MobiDB-lite"/>
    </source>
</evidence>
<protein>
    <submittedName>
        <fullName evidence="2">34566_t:CDS:1</fullName>
    </submittedName>
</protein>
<gene>
    <name evidence="2" type="ORF">GMARGA_LOCUS3232</name>
</gene>
<dbReference type="Proteomes" id="UP000789901">
    <property type="component" value="Unassembled WGS sequence"/>
</dbReference>
<evidence type="ECO:0000313" key="2">
    <source>
        <dbReference type="EMBL" id="CAG8522640.1"/>
    </source>
</evidence>
<keyword evidence="3" id="KW-1185">Reference proteome</keyword>
<evidence type="ECO:0000313" key="3">
    <source>
        <dbReference type="Proteomes" id="UP000789901"/>
    </source>
</evidence>
<sequence>MEASREFEAIQESFTKRLNKQDEEVASKIDRPKKVKRKHIAKGENELKSGENDLTMQNEERMLAERLEEELKKDSERQVAKEKEKPKLSYSEGARGPAERKKRVYDEE</sequence>
<feature type="compositionally biased region" description="Basic and acidic residues" evidence="1">
    <location>
        <begin position="69"/>
        <end position="87"/>
    </location>
</feature>
<reference evidence="2 3" key="1">
    <citation type="submission" date="2021-06" db="EMBL/GenBank/DDBJ databases">
        <authorList>
            <person name="Kallberg Y."/>
            <person name="Tangrot J."/>
            <person name="Rosling A."/>
        </authorList>
    </citation>
    <scope>NUCLEOTIDE SEQUENCE [LARGE SCALE GENOMIC DNA]</scope>
    <source>
        <strain evidence="2 3">120-4 pot B 10/14</strain>
    </source>
</reference>
<dbReference type="EMBL" id="CAJVQB010001141">
    <property type="protein sequence ID" value="CAG8522640.1"/>
    <property type="molecule type" value="Genomic_DNA"/>
</dbReference>
<accession>A0ABM8W4H1</accession>
<feature type="region of interest" description="Disordered" evidence="1">
    <location>
        <begin position="69"/>
        <end position="108"/>
    </location>
</feature>
<name>A0ABM8W4H1_GIGMA</name>